<evidence type="ECO:0000313" key="2">
    <source>
        <dbReference type="Proteomes" id="UP001162992"/>
    </source>
</evidence>
<keyword evidence="2" id="KW-1185">Reference proteome</keyword>
<dbReference type="EMBL" id="CM055093">
    <property type="protein sequence ID" value="KAJ7564833.1"/>
    <property type="molecule type" value="Genomic_DNA"/>
</dbReference>
<protein>
    <submittedName>
        <fullName evidence="1">Uncharacterized protein</fullName>
    </submittedName>
</protein>
<organism evidence="1 2">
    <name type="scientific">Diphasiastrum complanatum</name>
    <name type="common">Issler's clubmoss</name>
    <name type="synonym">Lycopodium complanatum</name>
    <dbReference type="NCBI Taxonomy" id="34168"/>
    <lineage>
        <taxon>Eukaryota</taxon>
        <taxon>Viridiplantae</taxon>
        <taxon>Streptophyta</taxon>
        <taxon>Embryophyta</taxon>
        <taxon>Tracheophyta</taxon>
        <taxon>Lycopodiopsida</taxon>
        <taxon>Lycopodiales</taxon>
        <taxon>Lycopodiaceae</taxon>
        <taxon>Lycopodioideae</taxon>
        <taxon>Diphasiastrum</taxon>
    </lineage>
</organism>
<name>A0ACC2EEK7_DIPCM</name>
<reference evidence="2" key="1">
    <citation type="journal article" date="2024" name="Proc. Natl. Acad. Sci. U.S.A.">
        <title>Extraordinary preservation of gene collinearity over three hundred million years revealed in homosporous lycophytes.</title>
        <authorList>
            <person name="Li C."/>
            <person name="Wickell D."/>
            <person name="Kuo L.Y."/>
            <person name="Chen X."/>
            <person name="Nie B."/>
            <person name="Liao X."/>
            <person name="Peng D."/>
            <person name="Ji J."/>
            <person name="Jenkins J."/>
            <person name="Williams M."/>
            <person name="Shu S."/>
            <person name="Plott C."/>
            <person name="Barry K."/>
            <person name="Rajasekar S."/>
            <person name="Grimwood J."/>
            <person name="Han X."/>
            <person name="Sun S."/>
            <person name="Hou Z."/>
            <person name="He W."/>
            <person name="Dai G."/>
            <person name="Sun C."/>
            <person name="Schmutz J."/>
            <person name="Leebens-Mack J.H."/>
            <person name="Li F.W."/>
            <person name="Wang L."/>
        </authorList>
    </citation>
    <scope>NUCLEOTIDE SEQUENCE [LARGE SCALE GENOMIC DNA]</scope>
    <source>
        <strain evidence="2">cv. PW_Plant_1</strain>
    </source>
</reference>
<gene>
    <name evidence="1" type="ORF">O6H91_02G035700</name>
</gene>
<proteinExistence type="predicted"/>
<comment type="caution">
    <text evidence="1">The sequence shown here is derived from an EMBL/GenBank/DDBJ whole genome shotgun (WGS) entry which is preliminary data.</text>
</comment>
<evidence type="ECO:0000313" key="1">
    <source>
        <dbReference type="EMBL" id="KAJ7564833.1"/>
    </source>
</evidence>
<sequence>MASSMAAALFCPLTNQKQQQQQQHRPPPLPDLFLWPRRSRILTKEQQQPIVCSSTLTSSSSSSSSLLPSRPRPRPRRKADRNSVPSAASVEEGESLALISSRLGLFLILGVSGAGRLWDCCSPSCENRTALEFFSDPSQWWDNRSDKKNPKFPDFKHKTTTKALWIDHRSSPSWVHRRLAAMAQSQEQEESWWDNRLMKDGQLKEALQIVEHMVHQSIRAPIKVYACLLQGCTRMKALAEGKRVHALIVQSGFESDMFLGNTLVNMYAKCGNLLDARQVFNKMPEHNGQGEEAINLFKKMQKTGIAPDKVIMSALAQGKQLHTQIIESGLELDVFCGSIEHARQVFNNMQERNVQGLCREALTLFQQMQHEGMKPDKVTFASVLKACASLAALEQGKQVHAQIIKLGFELDTFVGSALVNMYAKCGYIEAACQVFERIRYAQQGLGKKALTLYEQMKKEGVQPDNVTFVSLLKACTSLEQCKRIHAHIARSGVQLNVFVGNTLVDMYSKLESIDDARQVFNKMHELNVITIEDARQLLNMMHERDVALWNPMIGGYAHQGRGGKNAFTLFEQMQREGMKPDEVTYICVLFACSHSGLVDEGRTYFNSMSQVHDIRPMVDHYACMVDVLGLWMALLGACKNHGNVELGRRAFESILKLEPDNAAAFVLLSNMYVAAGRWDEVARIRKEMEDAGVKKTPGRSWIVVDNKVHDFVKGDTGHPQMNAIRAELKRLTGLMKEAGYVPDLSFVLHEQKEDVLCEHSERLAIAFGLISTRPRIPIRIKNNLRVCGDCHNASKIISKIVRREIIARDANRFHHFKDGLCSCGDYW</sequence>
<dbReference type="Proteomes" id="UP001162992">
    <property type="component" value="Chromosome 2"/>
</dbReference>
<accession>A0ACC2EEK7</accession>